<accession>A0AC61Y432</accession>
<name>A0AC61Y432_9FLAO</name>
<proteinExistence type="predicted"/>
<gene>
    <name evidence="1" type="ORF">FVB9532_00498</name>
</gene>
<reference evidence="1" key="1">
    <citation type="submission" date="2019-09" db="EMBL/GenBank/DDBJ databases">
        <authorList>
            <person name="Rodrigo-Torres L."/>
            <person name="Arahal R. D."/>
            <person name="Lucena T."/>
        </authorList>
    </citation>
    <scope>NUCLEOTIDE SEQUENCE</scope>
    <source>
        <strain evidence="1">ISS653</strain>
    </source>
</reference>
<organism evidence="1 2">
    <name type="scientific">Mesonia oceanica</name>
    <dbReference type="NCBI Taxonomy" id="2687242"/>
    <lineage>
        <taxon>Bacteria</taxon>
        <taxon>Pseudomonadati</taxon>
        <taxon>Bacteroidota</taxon>
        <taxon>Flavobacteriia</taxon>
        <taxon>Flavobacteriales</taxon>
        <taxon>Flavobacteriaceae</taxon>
        <taxon>Mesonia</taxon>
    </lineage>
</organism>
<keyword evidence="2" id="KW-1185">Reference proteome</keyword>
<evidence type="ECO:0000313" key="1">
    <source>
        <dbReference type="EMBL" id="VVU99246.1"/>
    </source>
</evidence>
<dbReference type="Proteomes" id="UP000356253">
    <property type="component" value="Unassembled WGS sequence"/>
</dbReference>
<sequence length="279" mass="32568">MEVFVIFNSQIPSVGKLNKHVAVKKMNRVTKINLSNLKKCNQVWADMPENEKGKLCLKCSNTIIDFRKMTDSEIAETHLFSEEKVCGLYTKEQLAKPKKEEKNIKINNWNSFYFGLFSFLSFSSYSQEKAEPIKTEQTEKKYDLLNNSEKKQFKKKNAIKNDSIYISGKLTDNYSQPLPYANVIIKGTRTGITSDFDGIYRLNVTKEIDSLKEITLIYSYVGLETTEITVDYESLQNKENRTIDIEFKQGRIIEYVVYEKAPFYKRVWNGIKNIFRKKK</sequence>
<protein>
    <submittedName>
        <fullName evidence="1">Uncharacterized protein</fullName>
    </submittedName>
</protein>
<comment type="caution">
    <text evidence="1">The sequence shown here is derived from an EMBL/GenBank/DDBJ whole genome shotgun (WGS) entry which is preliminary data.</text>
</comment>
<evidence type="ECO:0000313" key="2">
    <source>
        <dbReference type="Proteomes" id="UP000356253"/>
    </source>
</evidence>
<dbReference type="EMBL" id="CABVMM010000002">
    <property type="protein sequence ID" value="VVU99246.1"/>
    <property type="molecule type" value="Genomic_DNA"/>
</dbReference>